<dbReference type="SUPFAM" id="SSF50974">
    <property type="entry name" value="Nitrous oxide reductase, N-terminal domain"/>
    <property type="match status" value="2"/>
</dbReference>
<dbReference type="Gene3D" id="1.10.760.10">
    <property type="entry name" value="Cytochrome c-like domain"/>
    <property type="match status" value="2"/>
</dbReference>
<evidence type="ECO:0000313" key="7">
    <source>
        <dbReference type="Proteomes" id="UP000317835"/>
    </source>
</evidence>
<dbReference type="RefSeq" id="WP_231749617.1">
    <property type="nucleotide sequence ID" value="NZ_CP036426.1"/>
</dbReference>
<keyword evidence="2 4" id="KW-0479">Metal-binding</keyword>
<name>A0A518H035_9BACT</name>
<dbReference type="SUPFAM" id="SSF46626">
    <property type="entry name" value="Cytochrome c"/>
    <property type="match status" value="2"/>
</dbReference>
<dbReference type="PROSITE" id="PS51007">
    <property type="entry name" value="CYTC"/>
    <property type="match status" value="2"/>
</dbReference>
<proteinExistence type="predicted"/>
<dbReference type="InterPro" id="IPR009056">
    <property type="entry name" value="Cyt_c-like_dom"/>
</dbReference>
<dbReference type="GO" id="GO:0016491">
    <property type="term" value="F:oxidoreductase activity"/>
    <property type="evidence" value="ECO:0007669"/>
    <property type="project" value="InterPro"/>
</dbReference>
<dbReference type="EMBL" id="CP036426">
    <property type="protein sequence ID" value="QDV34193.1"/>
    <property type="molecule type" value="Genomic_DNA"/>
</dbReference>
<dbReference type="KEGG" id="tpla:ElP_20770"/>
<dbReference type="NCBIfam" id="TIGR02276">
    <property type="entry name" value="beta_rpt_yvtn"/>
    <property type="match status" value="2"/>
</dbReference>
<dbReference type="Proteomes" id="UP000317835">
    <property type="component" value="Chromosome"/>
</dbReference>
<dbReference type="PANTHER" id="PTHR47197:SF3">
    <property type="entry name" value="DIHYDRO-HEME D1 DEHYDROGENASE"/>
    <property type="match status" value="1"/>
</dbReference>
<accession>A0A518H035</accession>
<sequence length="621" mass="66541">MTVTHHPAARMALILGLALPIALALRPTIGDESGASPPDESGPHRSPVALALSGDGSRLLTANETSGTVSLVDPGAGLVVDEIPTGERPVGVAISGDGARGAVVHWYGYDLAVLKIGQDGLEVADRVEVGPEPRGVAMTPDGSTAYVAVGVSNEVVRVDLDRAEVTGRVAVGREPRGLALSPSGDRLMVGNNRSGSVTVVRTGDLTVERTVAVRGSNLRQVAIDPEGEFAYVANMENRGMATTDRNIDLGWVLGQRLTRIPLEGSEEDYATQSLDPQGEAVGDVHGVAVSGDGRFIAVSAGGTHEVILFRTDLKRLPWRTGGSRDLIHFSLRADDGRFRRVVTGGRPTELAFAPDGTTLYATNYLDDSVQVIDAETAELVRSIDLGGPEEPSLARRGEMLFHDAGRSHNQWYSCNTCHSEGHLNGERFDTMNDGWHEFSNIPTDVSKKDVPSLRGVTRTGPWTWHGWQSSIEDAMIESFTKSMQGDPPTAEEVEAIIAYLGTLERPRNPYVGPDGAISEAAERGRAVFNSPKAACNTCHSGPEFTDGEIHVVGLEGRRDVYEGYNPPTLRGLYDSDPYLHDGRADSLREALTGDHAPDFVSGLGELTEQETADLVEYLKTL</sequence>
<organism evidence="6 7">
    <name type="scientific">Tautonia plasticadhaerens</name>
    <dbReference type="NCBI Taxonomy" id="2527974"/>
    <lineage>
        <taxon>Bacteria</taxon>
        <taxon>Pseudomonadati</taxon>
        <taxon>Planctomycetota</taxon>
        <taxon>Planctomycetia</taxon>
        <taxon>Isosphaerales</taxon>
        <taxon>Isosphaeraceae</taxon>
        <taxon>Tautonia</taxon>
    </lineage>
</organism>
<evidence type="ECO:0000256" key="1">
    <source>
        <dbReference type="ARBA" id="ARBA00022617"/>
    </source>
</evidence>
<feature type="domain" description="Cytochrome c" evidence="5">
    <location>
        <begin position="519"/>
        <end position="621"/>
    </location>
</feature>
<keyword evidence="3 4" id="KW-0408">Iron</keyword>
<evidence type="ECO:0000259" key="5">
    <source>
        <dbReference type="PROSITE" id="PS51007"/>
    </source>
</evidence>
<keyword evidence="7" id="KW-1185">Reference proteome</keyword>
<dbReference type="GO" id="GO:0046872">
    <property type="term" value="F:metal ion binding"/>
    <property type="evidence" value="ECO:0007669"/>
    <property type="project" value="UniProtKB-KW"/>
</dbReference>
<dbReference type="InterPro" id="IPR036909">
    <property type="entry name" value="Cyt_c-like_dom_sf"/>
</dbReference>
<dbReference type="Pfam" id="PF03150">
    <property type="entry name" value="CCP_MauG"/>
    <property type="match status" value="1"/>
</dbReference>
<dbReference type="AlphaFoldDB" id="A0A518H035"/>
<dbReference type="InterPro" id="IPR051200">
    <property type="entry name" value="Host-pathogen_enzymatic-act"/>
</dbReference>
<evidence type="ECO:0000313" key="6">
    <source>
        <dbReference type="EMBL" id="QDV34193.1"/>
    </source>
</evidence>
<dbReference type="Pfam" id="PF10282">
    <property type="entry name" value="Lactonase"/>
    <property type="match status" value="1"/>
</dbReference>
<evidence type="ECO:0000256" key="2">
    <source>
        <dbReference type="ARBA" id="ARBA00022723"/>
    </source>
</evidence>
<dbReference type="InterPro" id="IPR019405">
    <property type="entry name" value="Lactonase_7-beta_prop"/>
</dbReference>
<evidence type="ECO:0000256" key="3">
    <source>
        <dbReference type="ARBA" id="ARBA00023004"/>
    </source>
</evidence>
<feature type="domain" description="Cytochrome c" evidence="5">
    <location>
        <begin position="392"/>
        <end position="504"/>
    </location>
</feature>
<reference evidence="6 7" key="1">
    <citation type="submission" date="2019-02" db="EMBL/GenBank/DDBJ databases">
        <title>Deep-cultivation of Planctomycetes and their phenomic and genomic characterization uncovers novel biology.</title>
        <authorList>
            <person name="Wiegand S."/>
            <person name="Jogler M."/>
            <person name="Boedeker C."/>
            <person name="Pinto D."/>
            <person name="Vollmers J."/>
            <person name="Rivas-Marin E."/>
            <person name="Kohn T."/>
            <person name="Peeters S.H."/>
            <person name="Heuer A."/>
            <person name="Rast P."/>
            <person name="Oberbeckmann S."/>
            <person name="Bunk B."/>
            <person name="Jeske O."/>
            <person name="Meyerdierks A."/>
            <person name="Storesund J.E."/>
            <person name="Kallscheuer N."/>
            <person name="Luecker S."/>
            <person name="Lage O.M."/>
            <person name="Pohl T."/>
            <person name="Merkel B.J."/>
            <person name="Hornburger P."/>
            <person name="Mueller R.-W."/>
            <person name="Bruemmer F."/>
            <person name="Labrenz M."/>
            <person name="Spormann A.M."/>
            <person name="Op den Camp H."/>
            <person name="Overmann J."/>
            <person name="Amann R."/>
            <person name="Jetten M.S.M."/>
            <person name="Mascher T."/>
            <person name="Medema M.H."/>
            <person name="Devos D.P."/>
            <person name="Kaster A.-K."/>
            <person name="Ovreas L."/>
            <person name="Rohde M."/>
            <person name="Galperin M.Y."/>
            <person name="Jogler C."/>
        </authorList>
    </citation>
    <scope>NUCLEOTIDE SEQUENCE [LARGE SCALE GENOMIC DNA]</scope>
    <source>
        <strain evidence="6 7">ElP</strain>
    </source>
</reference>
<dbReference type="InterPro" id="IPR011045">
    <property type="entry name" value="N2O_reductase_N"/>
</dbReference>
<gene>
    <name evidence="6" type="ORF">ElP_20770</name>
</gene>
<dbReference type="InterPro" id="IPR011964">
    <property type="entry name" value="YVTN_b-propeller_repeat"/>
</dbReference>
<dbReference type="InterPro" id="IPR004852">
    <property type="entry name" value="Di-haem_cyt_c_peroxidsae"/>
</dbReference>
<evidence type="ECO:0000256" key="4">
    <source>
        <dbReference type="PROSITE-ProRule" id="PRU00433"/>
    </source>
</evidence>
<keyword evidence="1 4" id="KW-0349">Heme</keyword>
<dbReference type="InterPro" id="IPR015943">
    <property type="entry name" value="WD40/YVTN_repeat-like_dom_sf"/>
</dbReference>
<protein>
    <submittedName>
        <fullName evidence="6">Lactonase, 7-bladed beta-propeller</fullName>
    </submittedName>
</protein>
<dbReference type="Gene3D" id="2.130.10.10">
    <property type="entry name" value="YVTN repeat-like/Quinoprotein amine dehydrogenase"/>
    <property type="match status" value="2"/>
</dbReference>
<dbReference type="GO" id="GO:0009055">
    <property type="term" value="F:electron transfer activity"/>
    <property type="evidence" value="ECO:0007669"/>
    <property type="project" value="InterPro"/>
</dbReference>
<dbReference type="GO" id="GO:0020037">
    <property type="term" value="F:heme binding"/>
    <property type="evidence" value="ECO:0007669"/>
    <property type="project" value="InterPro"/>
</dbReference>
<dbReference type="PANTHER" id="PTHR47197">
    <property type="entry name" value="PROTEIN NIRF"/>
    <property type="match status" value="1"/>
</dbReference>